<keyword evidence="3" id="KW-0680">Restriction system</keyword>
<dbReference type="InterPro" id="IPR029063">
    <property type="entry name" value="SAM-dependent_MTases_sf"/>
</dbReference>
<evidence type="ECO:0000259" key="4">
    <source>
        <dbReference type="Pfam" id="PF01555"/>
    </source>
</evidence>
<accession>A0A174GQX5</accession>
<dbReference type="GeneID" id="83012170"/>
<proteinExistence type="predicted"/>
<dbReference type="GO" id="GO:0009307">
    <property type="term" value="P:DNA restriction-modification system"/>
    <property type="evidence" value="ECO:0007669"/>
    <property type="project" value="UniProtKB-KW"/>
</dbReference>
<dbReference type="EMBL" id="CYZV01000036">
    <property type="protein sequence ID" value="CUO63259.1"/>
    <property type="molecule type" value="Genomic_DNA"/>
</dbReference>
<dbReference type="SUPFAM" id="SSF53335">
    <property type="entry name" value="S-adenosyl-L-methionine-dependent methyltransferases"/>
    <property type="match status" value="1"/>
</dbReference>
<evidence type="ECO:0000313" key="5">
    <source>
        <dbReference type="EMBL" id="CUO63259.1"/>
    </source>
</evidence>
<evidence type="ECO:0000313" key="6">
    <source>
        <dbReference type="Proteomes" id="UP000095558"/>
    </source>
</evidence>
<dbReference type="Proteomes" id="UP000095558">
    <property type="component" value="Unassembled WGS sequence"/>
</dbReference>
<protein>
    <submittedName>
        <fullName evidence="5">Putative DNA modification methylase</fullName>
    </submittedName>
</protein>
<keyword evidence="1 5" id="KW-0489">Methyltransferase</keyword>
<sequence length="295" mass="34549">MNSIVSYPTRGEYGDNKYRGNATGKLLIDLHKIYKFDEISDYMSGSFTTADVGKKLGIITNCYDLNGLKGEETKFDLIENDIKERNNFIYWHPPYWDIIKYSGHMYGDTPLKNDLSHIKDYQEFIKAINYCLSKQYASLKVGGRMAILMADVKKNHKLYSMLLDMNKLGTVEQIVIKEQHNCMSNHRKYFNENFIKISHEYCLILRKDEPLILDYMITKRGKMDLRDSLKVTWKDLVASTIESLGGRVNLEKLYKSLEGYKKTYNNPNWKAKIRQTLQIYPNIFVNIERGVWQLV</sequence>
<dbReference type="AlphaFoldDB" id="A0A174GQX5"/>
<dbReference type="GO" id="GO:0003677">
    <property type="term" value="F:DNA binding"/>
    <property type="evidence" value="ECO:0007669"/>
    <property type="project" value="InterPro"/>
</dbReference>
<evidence type="ECO:0000256" key="3">
    <source>
        <dbReference type="ARBA" id="ARBA00022747"/>
    </source>
</evidence>
<dbReference type="OrthoDB" id="9773571at2"/>
<dbReference type="GO" id="GO:0032259">
    <property type="term" value="P:methylation"/>
    <property type="evidence" value="ECO:0007669"/>
    <property type="project" value="UniProtKB-KW"/>
</dbReference>
<evidence type="ECO:0000256" key="2">
    <source>
        <dbReference type="ARBA" id="ARBA00022679"/>
    </source>
</evidence>
<dbReference type="InterPro" id="IPR002941">
    <property type="entry name" value="DNA_methylase_N4/N6"/>
</dbReference>
<reference evidence="5 6" key="1">
    <citation type="submission" date="2015-09" db="EMBL/GenBank/DDBJ databases">
        <authorList>
            <consortium name="Pathogen Informatics"/>
        </authorList>
    </citation>
    <scope>NUCLEOTIDE SEQUENCE [LARGE SCALE GENOMIC DNA]</scope>
    <source>
        <strain evidence="5 6">2789STDY5834855</strain>
    </source>
</reference>
<evidence type="ECO:0000256" key="1">
    <source>
        <dbReference type="ARBA" id="ARBA00022603"/>
    </source>
</evidence>
<feature type="domain" description="DNA methylase N-4/N-6" evidence="4">
    <location>
        <begin position="87"/>
        <end position="220"/>
    </location>
</feature>
<dbReference type="RefSeq" id="WP_042398912.1">
    <property type="nucleotide sequence ID" value="NZ_CYZV01000036.1"/>
</dbReference>
<dbReference type="Pfam" id="PF01555">
    <property type="entry name" value="N6_N4_Mtase"/>
    <property type="match status" value="1"/>
</dbReference>
<dbReference type="Gene3D" id="3.40.50.150">
    <property type="entry name" value="Vaccinia Virus protein VP39"/>
    <property type="match status" value="1"/>
</dbReference>
<name>A0A174GQX5_9CLOT</name>
<keyword evidence="2" id="KW-0808">Transferase</keyword>
<dbReference type="GO" id="GO:0008170">
    <property type="term" value="F:N-methyltransferase activity"/>
    <property type="evidence" value="ECO:0007669"/>
    <property type="project" value="InterPro"/>
</dbReference>
<organism evidence="5 6">
    <name type="scientific">Clostridium disporicum</name>
    <dbReference type="NCBI Taxonomy" id="84024"/>
    <lineage>
        <taxon>Bacteria</taxon>
        <taxon>Bacillati</taxon>
        <taxon>Bacillota</taxon>
        <taxon>Clostridia</taxon>
        <taxon>Eubacteriales</taxon>
        <taxon>Clostridiaceae</taxon>
        <taxon>Clostridium</taxon>
    </lineage>
</organism>
<gene>
    <name evidence="5" type="ORF">ERS852470_02899</name>
</gene>